<dbReference type="GO" id="GO:0007169">
    <property type="term" value="P:cell surface receptor protein tyrosine kinase signaling pathway"/>
    <property type="evidence" value="ECO:0000318"/>
    <property type="project" value="GO_Central"/>
</dbReference>
<dbReference type="PANTHER" id="PTHR24417">
    <property type="entry name" value="SERINE/THREONINE-PROTEIN KINASE LMTK1"/>
    <property type="match status" value="1"/>
</dbReference>
<evidence type="ECO:0000313" key="4">
    <source>
        <dbReference type="Proteomes" id="UP000015101"/>
    </source>
</evidence>
<dbReference type="InterPro" id="IPR000719">
    <property type="entry name" value="Prot_kinase_dom"/>
</dbReference>
<dbReference type="HOGENOM" id="CLU_000288_7_40_1"/>
<dbReference type="KEGG" id="hro:HELRODRAFT_82586"/>
<reference evidence="4" key="1">
    <citation type="submission" date="2012-12" db="EMBL/GenBank/DDBJ databases">
        <authorList>
            <person name="Hellsten U."/>
            <person name="Grimwood J."/>
            <person name="Chapman J.A."/>
            <person name="Shapiro H."/>
            <person name="Aerts A."/>
            <person name="Otillar R.P."/>
            <person name="Terry A.Y."/>
            <person name="Boore J.L."/>
            <person name="Simakov O."/>
            <person name="Marletaz F."/>
            <person name="Cho S.-J."/>
            <person name="Edsinger-Gonzales E."/>
            <person name="Havlak P."/>
            <person name="Kuo D.-H."/>
            <person name="Larsson T."/>
            <person name="Lv J."/>
            <person name="Arendt D."/>
            <person name="Savage R."/>
            <person name="Osoegawa K."/>
            <person name="de Jong P."/>
            <person name="Lindberg D.R."/>
            <person name="Seaver E.C."/>
            <person name="Weisblat D.A."/>
            <person name="Putnam N.H."/>
            <person name="Grigoriev I.V."/>
            <person name="Rokhsar D.S."/>
        </authorList>
    </citation>
    <scope>NUCLEOTIDE SEQUENCE</scope>
</reference>
<dbReference type="Gene3D" id="1.10.510.10">
    <property type="entry name" value="Transferase(Phosphotransferase) domain 1"/>
    <property type="match status" value="1"/>
</dbReference>
<evidence type="ECO:0000313" key="2">
    <source>
        <dbReference type="EMBL" id="ESO00981.1"/>
    </source>
</evidence>
<dbReference type="OrthoDB" id="5973359at2759"/>
<reference evidence="2 4" key="2">
    <citation type="journal article" date="2013" name="Nature">
        <title>Insights into bilaterian evolution from three spiralian genomes.</title>
        <authorList>
            <person name="Simakov O."/>
            <person name="Marletaz F."/>
            <person name="Cho S.J."/>
            <person name="Edsinger-Gonzales E."/>
            <person name="Havlak P."/>
            <person name="Hellsten U."/>
            <person name="Kuo D.H."/>
            <person name="Larsson T."/>
            <person name="Lv J."/>
            <person name="Arendt D."/>
            <person name="Savage R."/>
            <person name="Osoegawa K."/>
            <person name="de Jong P."/>
            <person name="Grimwood J."/>
            <person name="Chapman J.A."/>
            <person name="Shapiro H."/>
            <person name="Aerts A."/>
            <person name="Otillar R.P."/>
            <person name="Terry A.Y."/>
            <person name="Boore J.L."/>
            <person name="Grigoriev I.V."/>
            <person name="Lindberg D.R."/>
            <person name="Seaver E.C."/>
            <person name="Weisblat D.A."/>
            <person name="Putnam N.H."/>
            <person name="Rokhsar D.S."/>
        </authorList>
    </citation>
    <scope>NUCLEOTIDE SEQUENCE</scope>
</reference>
<dbReference type="PANTHER" id="PTHR24417:SF7">
    <property type="entry name" value="CHROMATIN MODIFICATION-RELATED PROTEIN EAF1"/>
    <property type="match status" value="1"/>
</dbReference>
<sequence>FTRSQLQYIKELGTSRFGKVIVLQGEGSDIQPGKKKLKVVVMMCHDDMSLKDKFIFLHEASAFKLLDSRNVLKLYCQCVESSPYLTILESCSLGDLKSYMRGQKLNIEKMLDGDVILGMICDVVAGLQAIHNINFVHRDLSMRSCLITNDLTVKIGDYGLNEYNDGVGIPIRWMAPESLSFSDGLRVNDITKKSNIWSFGVLMWELLRCGDLPYPGLSDQHVLRLVVMEKEVKLSRPLLLNDNVPYLLVDFLLLPSITQ</sequence>
<dbReference type="GO" id="GO:0005886">
    <property type="term" value="C:plasma membrane"/>
    <property type="evidence" value="ECO:0000318"/>
    <property type="project" value="GO_Central"/>
</dbReference>
<dbReference type="SUPFAM" id="SSF56112">
    <property type="entry name" value="Protein kinase-like (PK-like)"/>
    <property type="match status" value="1"/>
</dbReference>
<dbReference type="InterPro" id="IPR011009">
    <property type="entry name" value="Kinase-like_dom_sf"/>
</dbReference>
<feature type="domain" description="Protein kinase" evidence="1">
    <location>
        <begin position="6"/>
        <end position="259"/>
    </location>
</feature>
<name>T1G4U1_HELRO</name>
<accession>T1G4U1</accession>
<organism evidence="3 4">
    <name type="scientific">Helobdella robusta</name>
    <name type="common">Californian leech</name>
    <dbReference type="NCBI Taxonomy" id="6412"/>
    <lineage>
        <taxon>Eukaryota</taxon>
        <taxon>Metazoa</taxon>
        <taxon>Spiralia</taxon>
        <taxon>Lophotrochozoa</taxon>
        <taxon>Annelida</taxon>
        <taxon>Clitellata</taxon>
        <taxon>Hirudinea</taxon>
        <taxon>Rhynchobdellida</taxon>
        <taxon>Glossiphoniidae</taxon>
        <taxon>Helobdella</taxon>
    </lineage>
</organism>
<gene>
    <name evidence="3" type="primary">20216089</name>
    <name evidence="2" type="ORF">HELRODRAFT_82586</name>
</gene>
<reference evidence="3" key="3">
    <citation type="submission" date="2015-06" db="UniProtKB">
        <authorList>
            <consortium name="EnsemblMetazoa"/>
        </authorList>
    </citation>
    <scope>IDENTIFICATION</scope>
</reference>
<evidence type="ECO:0000313" key="3">
    <source>
        <dbReference type="EnsemblMetazoa" id="HelroP82586"/>
    </source>
</evidence>
<dbReference type="Proteomes" id="UP000015101">
    <property type="component" value="Unassembled WGS sequence"/>
</dbReference>
<dbReference type="Pfam" id="PF07714">
    <property type="entry name" value="PK_Tyr_Ser-Thr"/>
    <property type="match status" value="1"/>
</dbReference>
<dbReference type="Gene3D" id="3.30.200.20">
    <property type="entry name" value="Phosphorylase Kinase, domain 1"/>
    <property type="match status" value="1"/>
</dbReference>
<dbReference type="GO" id="GO:0004714">
    <property type="term" value="F:transmembrane receptor protein tyrosine kinase activity"/>
    <property type="evidence" value="ECO:0000318"/>
    <property type="project" value="GO_Central"/>
</dbReference>
<dbReference type="eggNOG" id="ENOG502QSD2">
    <property type="taxonomic scope" value="Eukaryota"/>
</dbReference>
<dbReference type="EnsemblMetazoa" id="HelroT82586">
    <property type="protein sequence ID" value="HelroP82586"/>
    <property type="gene ID" value="HelroG82586"/>
</dbReference>
<protein>
    <recommendedName>
        <fullName evidence="1">Protein kinase domain-containing protein</fullName>
    </recommendedName>
</protein>
<dbReference type="RefSeq" id="XP_009021152.1">
    <property type="nucleotide sequence ID" value="XM_009022904.1"/>
</dbReference>
<dbReference type="GeneID" id="20216089"/>
<proteinExistence type="predicted"/>
<dbReference type="GO" id="GO:0005524">
    <property type="term" value="F:ATP binding"/>
    <property type="evidence" value="ECO:0007669"/>
    <property type="project" value="InterPro"/>
</dbReference>
<dbReference type="PROSITE" id="PS50011">
    <property type="entry name" value="PROTEIN_KINASE_DOM"/>
    <property type="match status" value="1"/>
</dbReference>
<dbReference type="InParanoid" id="T1G4U1"/>
<dbReference type="InterPro" id="IPR001245">
    <property type="entry name" value="Ser-Thr/Tyr_kinase_cat_dom"/>
</dbReference>
<evidence type="ECO:0000259" key="1">
    <source>
        <dbReference type="PROSITE" id="PS50011"/>
    </source>
</evidence>
<dbReference type="STRING" id="6412.T1G4U1"/>
<dbReference type="EMBL" id="KB096864">
    <property type="protein sequence ID" value="ESO00981.1"/>
    <property type="molecule type" value="Genomic_DNA"/>
</dbReference>
<keyword evidence="4" id="KW-1185">Reference proteome</keyword>
<dbReference type="OMA" id="HEASAFK"/>
<dbReference type="PRINTS" id="PR00109">
    <property type="entry name" value="TYRKINASE"/>
</dbReference>
<dbReference type="GO" id="GO:0043235">
    <property type="term" value="C:receptor complex"/>
    <property type="evidence" value="ECO:0000318"/>
    <property type="project" value="GO_Central"/>
</dbReference>
<dbReference type="CTD" id="20216089"/>
<dbReference type="AlphaFoldDB" id="T1G4U1"/>
<dbReference type="EMBL" id="AMQM01005292">
    <property type="status" value="NOT_ANNOTATED_CDS"/>
    <property type="molecule type" value="Genomic_DNA"/>
</dbReference>